<dbReference type="eggNOG" id="KOG3379">
    <property type="taxonomic scope" value="Eukaryota"/>
</dbReference>
<dbReference type="HOGENOM" id="CLU_030130_12_1_1"/>
<evidence type="ECO:0000256" key="8">
    <source>
        <dbReference type="ARBA" id="ARBA00057461"/>
    </source>
</evidence>
<organism evidence="17 18">
    <name type="scientific">Tribolium castaneum</name>
    <name type="common">Red flour beetle</name>
    <dbReference type="NCBI Taxonomy" id="7070"/>
    <lineage>
        <taxon>Eukaryota</taxon>
        <taxon>Metazoa</taxon>
        <taxon>Ecdysozoa</taxon>
        <taxon>Arthropoda</taxon>
        <taxon>Hexapoda</taxon>
        <taxon>Insecta</taxon>
        <taxon>Pterygota</taxon>
        <taxon>Neoptera</taxon>
        <taxon>Endopterygota</taxon>
        <taxon>Coleoptera</taxon>
        <taxon>Polyphaga</taxon>
        <taxon>Cucujiformia</taxon>
        <taxon>Tenebrionidae</taxon>
        <taxon>Tenebrionidae incertae sedis</taxon>
        <taxon>Tribolium</taxon>
    </lineage>
</organism>
<dbReference type="Pfam" id="PF01230">
    <property type="entry name" value="HIT"/>
    <property type="match status" value="1"/>
</dbReference>
<comment type="subunit">
    <text evidence="2">Homotetramer.</text>
</comment>
<dbReference type="CDD" id="cd01275">
    <property type="entry name" value="FHIT"/>
    <property type="match status" value="1"/>
</dbReference>
<dbReference type="Gene3D" id="3.30.428.10">
    <property type="entry name" value="HIT-like"/>
    <property type="match status" value="1"/>
</dbReference>
<keyword evidence="6" id="KW-0511">Multifunctional enzyme</keyword>
<feature type="binding site" evidence="12">
    <location>
        <position position="324"/>
    </location>
    <ligand>
        <name>substrate</name>
    </ligand>
</feature>
<dbReference type="PANTHER" id="PTHR23088">
    <property type="entry name" value="NITRILASE-RELATED"/>
    <property type="match status" value="1"/>
</dbReference>
<name>D2A1E5_TRICA</name>
<comment type="function">
    <text evidence="8">Cleaves A-5'-PPP-5'A to yield AMP and ADP.</text>
</comment>
<feature type="binding site" evidence="12">
    <location>
        <position position="380"/>
    </location>
    <ligand>
        <name>substrate</name>
    </ligand>
</feature>
<dbReference type="InParanoid" id="D2A1E5"/>
<keyword evidence="18" id="KW-1185">Reference proteome</keyword>
<dbReference type="InterPro" id="IPR019808">
    <property type="entry name" value="Histidine_triad_CS"/>
</dbReference>
<sequence length="445" mass="50362">MSAPKCSVAVCQFTATNNKENNLQIVKQLVSEAAQKQAKIVFLPEASDYIAANKNEAKAFAEPLNGTLMNEYRNLAKTRKVWLSVGGFHELVNEHQIFNTHVLIDDEGEIKSVYKKLHLFDVSIPELNVNLRESDLNEAGRHLVPPVMTPAGPLALAICYDLRFPELSIIQRKQGANILTYPSAFTKATGALHWETLLRSRAIETQCYVIAAAQYGKHNEKRTSYGQALIVDPQGKIIAECPKYREGHETNQSIAIAEIDSNLIQKVRTEMPVFQHRRSDIYQLQVVGGEKIPINDEETFSFAHKIIPASTVFYRTRHCYAFTNIRCVVPGHVLISTVRCCKRLEDLTSEEVTDLFLTAVKVQKAVENEYSASSSTLCVQDGKHAGQTIPHVHIHILPRKPNDFEVNDEIYDRLAKHDREESQEPLRNVTEMSQEADTLRKYFYQ</sequence>
<evidence type="ECO:0000256" key="9">
    <source>
        <dbReference type="ARBA" id="ARBA00061127"/>
    </source>
</evidence>
<dbReference type="InterPro" id="IPR039383">
    <property type="entry name" value="FHIT"/>
</dbReference>
<dbReference type="STRING" id="7070.D2A1E5"/>
<dbReference type="GO" id="GO:0047710">
    <property type="term" value="F:bis(5'-adenosyl)-triphosphatase activity"/>
    <property type="evidence" value="ECO:0000318"/>
    <property type="project" value="GO_Central"/>
</dbReference>
<dbReference type="EMBL" id="KQ971338">
    <property type="protein sequence ID" value="EFA01543.1"/>
    <property type="molecule type" value="Genomic_DNA"/>
</dbReference>
<feature type="active site" description="Tele-AMP-histidine intermediate" evidence="11">
    <location>
        <position position="393"/>
    </location>
</feature>
<reference evidence="17 18" key="2">
    <citation type="journal article" date="2010" name="Nucleic Acids Res.">
        <title>BeetleBase in 2010: revisions to provide comprehensive genomic information for Tribolium castaneum.</title>
        <authorList>
            <person name="Kim H.S."/>
            <person name="Murphy T."/>
            <person name="Xia J."/>
            <person name="Caragea D."/>
            <person name="Park Y."/>
            <person name="Beeman R.W."/>
            <person name="Lorenzen M.D."/>
            <person name="Butcher S."/>
            <person name="Manak J.R."/>
            <person name="Brown S.J."/>
        </authorList>
    </citation>
    <scope>GENOME REANNOTATION</scope>
    <source>
        <strain evidence="17 18">Georgia GA2</strain>
    </source>
</reference>
<protein>
    <recommendedName>
        <fullName evidence="10">Nitrilase and fragile histidine triad fusion protein NitFhit</fullName>
        <ecNumber evidence="3">3.6.1.29</ecNumber>
    </recommendedName>
</protein>
<dbReference type="PANTHER" id="PTHR23088:SF27">
    <property type="entry name" value="DEAMINATED GLUTATHIONE AMIDASE"/>
    <property type="match status" value="1"/>
</dbReference>
<dbReference type="FunFam" id="3.30.428.10:FF:000011">
    <property type="entry name" value="Fragile histidine triad"/>
    <property type="match status" value="1"/>
</dbReference>
<reference evidence="17 18" key="1">
    <citation type="journal article" date="2008" name="Nature">
        <title>The genome of the model beetle and pest Tribolium castaneum.</title>
        <authorList>
            <consortium name="Tribolium Genome Sequencing Consortium"/>
            <person name="Richards S."/>
            <person name="Gibbs R.A."/>
            <person name="Weinstock G.M."/>
            <person name="Brown S.J."/>
            <person name="Denell R."/>
            <person name="Beeman R.W."/>
            <person name="Gibbs R."/>
            <person name="Beeman R.W."/>
            <person name="Brown S.J."/>
            <person name="Bucher G."/>
            <person name="Friedrich M."/>
            <person name="Grimmelikhuijzen C.J."/>
            <person name="Klingler M."/>
            <person name="Lorenzen M."/>
            <person name="Richards S."/>
            <person name="Roth S."/>
            <person name="Schroder R."/>
            <person name="Tautz D."/>
            <person name="Zdobnov E.M."/>
            <person name="Muzny D."/>
            <person name="Gibbs R.A."/>
            <person name="Weinstock G.M."/>
            <person name="Attaway T."/>
            <person name="Bell S."/>
            <person name="Buhay C.J."/>
            <person name="Chandrabose M.N."/>
            <person name="Chavez D."/>
            <person name="Clerk-Blankenburg K.P."/>
            <person name="Cree A."/>
            <person name="Dao M."/>
            <person name="Davis C."/>
            <person name="Chacko J."/>
            <person name="Dinh H."/>
            <person name="Dugan-Rocha S."/>
            <person name="Fowler G."/>
            <person name="Garner T.T."/>
            <person name="Garnes J."/>
            <person name="Gnirke A."/>
            <person name="Hawes A."/>
            <person name="Hernandez J."/>
            <person name="Hines S."/>
            <person name="Holder M."/>
            <person name="Hume J."/>
            <person name="Jhangiani S.N."/>
            <person name="Joshi V."/>
            <person name="Khan Z.M."/>
            <person name="Jackson L."/>
            <person name="Kovar C."/>
            <person name="Kowis A."/>
            <person name="Lee S."/>
            <person name="Lewis L.R."/>
            <person name="Margolis J."/>
            <person name="Morgan M."/>
            <person name="Nazareth L.V."/>
            <person name="Nguyen N."/>
            <person name="Okwuonu G."/>
            <person name="Parker D."/>
            <person name="Richards S."/>
            <person name="Ruiz S.J."/>
            <person name="Santibanez J."/>
            <person name="Savard J."/>
            <person name="Scherer S.E."/>
            <person name="Schneider B."/>
            <person name="Sodergren E."/>
            <person name="Tautz D."/>
            <person name="Vattahil S."/>
            <person name="Villasana D."/>
            <person name="White C.S."/>
            <person name="Wright R."/>
            <person name="Park Y."/>
            <person name="Beeman R.W."/>
            <person name="Lord J."/>
            <person name="Oppert B."/>
            <person name="Lorenzen M."/>
            <person name="Brown S."/>
            <person name="Wang L."/>
            <person name="Savard J."/>
            <person name="Tautz D."/>
            <person name="Richards S."/>
            <person name="Weinstock G."/>
            <person name="Gibbs R.A."/>
            <person name="Liu Y."/>
            <person name="Worley K."/>
            <person name="Weinstock G."/>
            <person name="Elsik C.G."/>
            <person name="Reese J.T."/>
            <person name="Elhaik E."/>
            <person name="Landan G."/>
            <person name="Graur D."/>
            <person name="Arensburger P."/>
            <person name="Atkinson P."/>
            <person name="Beeman R.W."/>
            <person name="Beidler J."/>
            <person name="Brown S.J."/>
            <person name="Demuth J.P."/>
            <person name="Drury D.W."/>
            <person name="Du Y.Z."/>
            <person name="Fujiwara H."/>
            <person name="Lorenzen M."/>
            <person name="Maselli V."/>
            <person name="Osanai M."/>
            <person name="Park Y."/>
            <person name="Robertson H.M."/>
            <person name="Tu Z."/>
            <person name="Wang J.J."/>
            <person name="Wang S."/>
            <person name="Richards S."/>
            <person name="Song H."/>
            <person name="Zhang L."/>
            <person name="Sodergren E."/>
            <person name="Werner D."/>
            <person name="Stanke M."/>
            <person name="Morgenstern B."/>
            <person name="Solovyev V."/>
            <person name="Kosarev P."/>
            <person name="Brown G."/>
            <person name="Chen H.C."/>
            <person name="Ermolaeva O."/>
            <person name="Hlavina W."/>
            <person name="Kapustin Y."/>
            <person name="Kiryutin B."/>
            <person name="Kitts P."/>
            <person name="Maglott D."/>
            <person name="Pruitt K."/>
            <person name="Sapojnikov V."/>
            <person name="Souvorov A."/>
            <person name="Mackey A.J."/>
            <person name="Waterhouse R.M."/>
            <person name="Wyder S."/>
            <person name="Zdobnov E.M."/>
            <person name="Zdobnov E.M."/>
            <person name="Wyder S."/>
            <person name="Kriventseva E.V."/>
            <person name="Kadowaki T."/>
            <person name="Bork P."/>
            <person name="Aranda M."/>
            <person name="Bao R."/>
            <person name="Beermann A."/>
            <person name="Berns N."/>
            <person name="Bolognesi R."/>
            <person name="Bonneton F."/>
            <person name="Bopp D."/>
            <person name="Brown S.J."/>
            <person name="Bucher G."/>
            <person name="Butts T."/>
            <person name="Chaumot A."/>
            <person name="Denell R.E."/>
            <person name="Ferrier D.E."/>
            <person name="Friedrich M."/>
            <person name="Gordon C.M."/>
            <person name="Jindra M."/>
            <person name="Klingler M."/>
            <person name="Lan Q."/>
            <person name="Lattorff H.M."/>
            <person name="Laudet V."/>
            <person name="von Levetsow C."/>
            <person name="Liu Z."/>
            <person name="Lutz R."/>
            <person name="Lynch J.A."/>
            <person name="da Fonseca R.N."/>
            <person name="Posnien N."/>
            <person name="Reuter R."/>
            <person name="Roth S."/>
            <person name="Savard J."/>
            <person name="Schinko J.B."/>
            <person name="Schmitt C."/>
            <person name="Schoppmeier M."/>
            <person name="Schroder R."/>
            <person name="Shippy T.D."/>
            <person name="Simonnet F."/>
            <person name="Marques-Souza H."/>
            <person name="Tautz D."/>
            <person name="Tomoyasu Y."/>
            <person name="Trauner J."/>
            <person name="Van der Zee M."/>
            <person name="Vervoort M."/>
            <person name="Wittkopp N."/>
            <person name="Wimmer E.A."/>
            <person name="Yang X."/>
            <person name="Jones A.K."/>
            <person name="Sattelle D.B."/>
            <person name="Ebert P.R."/>
            <person name="Nelson D."/>
            <person name="Scott J.G."/>
            <person name="Beeman R.W."/>
            <person name="Muthukrishnan S."/>
            <person name="Kramer K.J."/>
            <person name="Arakane Y."/>
            <person name="Beeman R.W."/>
            <person name="Zhu Q."/>
            <person name="Hogenkamp D."/>
            <person name="Dixit R."/>
            <person name="Oppert B."/>
            <person name="Jiang H."/>
            <person name="Zou Z."/>
            <person name="Marshall J."/>
            <person name="Elpidina E."/>
            <person name="Vinokurov K."/>
            <person name="Oppert C."/>
            <person name="Zou Z."/>
            <person name="Evans J."/>
            <person name="Lu Z."/>
            <person name="Zhao P."/>
            <person name="Sumathipala N."/>
            <person name="Altincicek B."/>
            <person name="Vilcinskas A."/>
            <person name="Williams M."/>
            <person name="Hultmark D."/>
            <person name="Hetru C."/>
            <person name="Jiang H."/>
            <person name="Grimmelikhuijzen C.J."/>
            <person name="Hauser F."/>
            <person name="Cazzamali G."/>
            <person name="Williamson M."/>
            <person name="Park Y."/>
            <person name="Li B."/>
            <person name="Tanaka Y."/>
            <person name="Predel R."/>
            <person name="Neupert S."/>
            <person name="Schachtner J."/>
            <person name="Verleyen P."/>
            <person name="Raible F."/>
            <person name="Bork P."/>
            <person name="Friedrich M."/>
            <person name="Walden K.K."/>
            <person name="Robertson H.M."/>
            <person name="Angeli S."/>
            <person name="Foret S."/>
            <person name="Bucher G."/>
            <person name="Schuetz S."/>
            <person name="Maleszka R."/>
            <person name="Wimmer E.A."/>
            <person name="Beeman R.W."/>
            <person name="Lorenzen M."/>
            <person name="Tomoyasu Y."/>
            <person name="Miller S.C."/>
            <person name="Grossmann D."/>
            <person name="Bucher G."/>
        </authorList>
    </citation>
    <scope>NUCLEOTIDE SEQUENCE [LARGE SCALE GENOMIC DNA]</scope>
    <source>
        <strain evidence="17 18">Georgia GA2</strain>
    </source>
</reference>
<dbReference type="GO" id="GO:0016811">
    <property type="term" value="F:hydrolase activity, acting on carbon-nitrogen (but not peptide) bonds, in linear amides"/>
    <property type="evidence" value="ECO:0007669"/>
    <property type="project" value="InterPro"/>
</dbReference>
<dbReference type="InterPro" id="IPR045254">
    <property type="entry name" value="Nit1/2_C-N_Hydrolase"/>
</dbReference>
<dbReference type="PROSITE" id="PS50263">
    <property type="entry name" value="CN_HYDROLASE"/>
    <property type="match status" value="1"/>
</dbReference>
<dbReference type="InterPro" id="IPR003010">
    <property type="entry name" value="C-N_Hydrolase"/>
</dbReference>
<dbReference type="GO" id="GO:0000166">
    <property type="term" value="F:nucleotide binding"/>
    <property type="evidence" value="ECO:0007669"/>
    <property type="project" value="UniProtKB-KW"/>
</dbReference>
<evidence type="ECO:0000313" key="17">
    <source>
        <dbReference type="EMBL" id="EFA01543.1"/>
    </source>
</evidence>
<comment type="catalytic activity">
    <reaction evidence="7">
        <text>P(1),P(3)-bis(5'-adenosyl) triphosphate + H2O = AMP + ADP + 2 H(+)</text>
        <dbReference type="Rhea" id="RHEA:13893"/>
        <dbReference type="ChEBI" id="CHEBI:15377"/>
        <dbReference type="ChEBI" id="CHEBI:15378"/>
        <dbReference type="ChEBI" id="CHEBI:58529"/>
        <dbReference type="ChEBI" id="CHEBI:456215"/>
        <dbReference type="ChEBI" id="CHEBI:456216"/>
        <dbReference type="EC" id="3.6.1.29"/>
    </reaction>
</comment>
<evidence type="ECO:0000256" key="6">
    <source>
        <dbReference type="ARBA" id="ARBA00023268"/>
    </source>
</evidence>
<dbReference type="GO" id="GO:0006139">
    <property type="term" value="P:nucleobase-containing compound metabolic process"/>
    <property type="evidence" value="ECO:0000318"/>
    <property type="project" value="GO_Central"/>
</dbReference>
<feature type="binding site" evidence="12">
    <location>
        <position position="395"/>
    </location>
    <ligand>
        <name>substrate</name>
    </ligand>
</feature>
<evidence type="ECO:0000256" key="11">
    <source>
        <dbReference type="PIRSR" id="PIRSR639383-1"/>
    </source>
</evidence>
<evidence type="ECO:0000259" key="16">
    <source>
        <dbReference type="PROSITE" id="PS51084"/>
    </source>
</evidence>
<evidence type="ECO:0000256" key="14">
    <source>
        <dbReference type="PROSITE-ProRule" id="PRU00464"/>
    </source>
</evidence>
<dbReference type="OMA" id="GWHNKKR"/>
<evidence type="ECO:0000256" key="10">
    <source>
        <dbReference type="ARBA" id="ARBA00069577"/>
    </source>
</evidence>
<dbReference type="PROSITE" id="PS01227">
    <property type="entry name" value="UPF0012"/>
    <property type="match status" value="1"/>
</dbReference>
<accession>D2A1E5</accession>
<dbReference type="InterPro" id="IPR001110">
    <property type="entry name" value="UPF0012_CS"/>
</dbReference>
<evidence type="ECO:0000259" key="15">
    <source>
        <dbReference type="PROSITE" id="PS50263"/>
    </source>
</evidence>
<evidence type="ECO:0000256" key="2">
    <source>
        <dbReference type="ARBA" id="ARBA00011881"/>
    </source>
</evidence>
<dbReference type="AlphaFoldDB" id="D2A1E5"/>
<dbReference type="PROSITE" id="PS51084">
    <property type="entry name" value="HIT_2"/>
    <property type="match status" value="1"/>
</dbReference>
<evidence type="ECO:0000256" key="1">
    <source>
        <dbReference type="ARBA" id="ARBA00001936"/>
    </source>
</evidence>
<dbReference type="Proteomes" id="UP000007266">
    <property type="component" value="Linkage group 4"/>
</dbReference>
<comment type="similarity">
    <text evidence="9">In the N-terminal section; belongs to the UPF0012 family.</text>
</comment>
<evidence type="ECO:0000256" key="13">
    <source>
        <dbReference type="PIRSR" id="PIRSR639383-3"/>
    </source>
</evidence>
<evidence type="ECO:0000256" key="12">
    <source>
        <dbReference type="PIRSR" id="PIRSR639383-2"/>
    </source>
</evidence>
<dbReference type="SUPFAM" id="SSF56317">
    <property type="entry name" value="Carbon-nitrogen hydrolase"/>
    <property type="match status" value="1"/>
</dbReference>
<feature type="domain" description="HIT" evidence="16">
    <location>
        <begin position="299"/>
        <end position="406"/>
    </location>
</feature>
<dbReference type="SUPFAM" id="SSF54197">
    <property type="entry name" value="HIT-like"/>
    <property type="match status" value="1"/>
</dbReference>
<feature type="domain" description="CN hydrolase" evidence="15">
    <location>
        <begin position="6"/>
        <end position="261"/>
    </location>
</feature>
<dbReference type="EC" id="3.6.1.29" evidence="3"/>
<dbReference type="eggNOG" id="KOG0807">
    <property type="taxonomic scope" value="Eukaryota"/>
</dbReference>
<evidence type="ECO:0000313" key="18">
    <source>
        <dbReference type="Proteomes" id="UP000007266"/>
    </source>
</evidence>
<evidence type="ECO:0000256" key="3">
    <source>
        <dbReference type="ARBA" id="ARBA00012377"/>
    </source>
</evidence>
<feature type="short sequence motif" description="Histidine triad motif" evidence="14">
    <location>
        <begin position="391"/>
        <end position="395"/>
    </location>
</feature>
<evidence type="ECO:0000256" key="5">
    <source>
        <dbReference type="ARBA" id="ARBA00022801"/>
    </source>
</evidence>
<gene>
    <name evidence="17" type="primary">AUGUSTUS-3.0.2_07103</name>
    <name evidence="17" type="ORF">TcasGA2_TC007103</name>
</gene>
<dbReference type="PROSITE" id="PS00892">
    <property type="entry name" value="HIT_1"/>
    <property type="match status" value="1"/>
</dbReference>
<dbReference type="InterPro" id="IPR011146">
    <property type="entry name" value="HIT-like"/>
</dbReference>
<comment type="cofactor">
    <cofactor evidence="1">
        <name>Mn(2+)</name>
        <dbReference type="ChEBI" id="CHEBI:29035"/>
    </cofactor>
</comment>
<keyword evidence="5" id="KW-0378">Hydrolase</keyword>
<dbReference type="InterPro" id="IPR036526">
    <property type="entry name" value="C-N_Hydrolase_sf"/>
</dbReference>
<dbReference type="Gene3D" id="3.60.110.10">
    <property type="entry name" value="Carbon-nitrogen hydrolase"/>
    <property type="match status" value="1"/>
</dbReference>
<evidence type="ECO:0000256" key="4">
    <source>
        <dbReference type="ARBA" id="ARBA00022741"/>
    </source>
</evidence>
<dbReference type="CDD" id="cd07572">
    <property type="entry name" value="nit"/>
    <property type="match status" value="1"/>
</dbReference>
<dbReference type="InterPro" id="IPR036265">
    <property type="entry name" value="HIT-like_sf"/>
</dbReference>
<keyword evidence="4" id="KW-0547">Nucleotide-binding</keyword>
<dbReference type="Pfam" id="PF00795">
    <property type="entry name" value="CN_hydrolase"/>
    <property type="match status" value="1"/>
</dbReference>
<evidence type="ECO:0000256" key="7">
    <source>
        <dbReference type="ARBA" id="ARBA00047780"/>
    </source>
</evidence>
<proteinExistence type="inferred from homology"/>
<feature type="site" description="Important for induction of apoptosis" evidence="13">
    <location>
        <position position="411"/>
    </location>
</feature>
<dbReference type="FunCoup" id="D2A1E5">
    <property type="interactions" value="511"/>
</dbReference>
<dbReference type="PhylomeDB" id="D2A1E5"/>
<dbReference type="FunFam" id="3.60.110.10:FF:000005">
    <property type="entry name" value="nitrilase homolog 1 isoform X1"/>
    <property type="match status" value="1"/>
</dbReference>